<name>A0ABS8S442_DATST</name>
<dbReference type="Proteomes" id="UP000823775">
    <property type="component" value="Unassembled WGS sequence"/>
</dbReference>
<evidence type="ECO:0000313" key="2">
    <source>
        <dbReference type="Proteomes" id="UP000823775"/>
    </source>
</evidence>
<sequence length="91" mass="10761">IARKWNSKELKLPEKNWPRMSSNIRTAEGLHTQTHVDGDPHVHWCRERRDAQIGWRKERRAPYSNGVKYGLLFDYEFLIKEGLIGQNSTIE</sequence>
<comment type="caution">
    <text evidence="1">The sequence shown here is derived from an EMBL/GenBank/DDBJ whole genome shotgun (WGS) entry which is preliminary data.</text>
</comment>
<evidence type="ECO:0000313" key="1">
    <source>
        <dbReference type="EMBL" id="MCD7453101.1"/>
    </source>
</evidence>
<organism evidence="1 2">
    <name type="scientific">Datura stramonium</name>
    <name type="common">Jimsonweed</name>
    <name type="synonym">Common thornapple</name>
    <dbReference type="NCBI Taxonomy" id="4076"/>
    <lineage>
        <taxon>Eukaryota</taxon>
        <taxon>Viridiplantae</taxon>
        <taxon>Streptophyta</taxon>
        <taxon>Embryophyta</taxon>
        <taxon>Tracheophyta</taxon>
        <taxon>Spermatophyta</taxon>
        <taxon>Magnoliopsida</taxon>
        <taxon>eudicotyledons</taxon>
        <taxon>Gunneridae</taxon>
        <taxon>Pentapetalae</taxon>
        <taxon>asterids</taxon>
        <taxon>lamiids</taxon>
        <taxon>Solanales</taxon>
        <taxon>Solanaceae</taxon>
        <taxon>Solanoideae</taxon>
        <taxon>Datureae</taxon>
        <taxon>Datura</taxon>
    </lineage>
</organism>
<gene>
    <name evidence="1" type="ORF">HAX54_019759</name>
</gene>
<reference evidence="1 2" key="1">
    <citation type="journal article" date="2021" name="BMC Genomics">
        <title>Datura genome reveals duplications of psychoactive alkaloid biosynthetic genes and high mutation rate following tissue culture.</title>
        <authorList>
            <person name="Rajewski A."/>
            <person name="Carter-House D."/>
            <person name="Stajich J."/>
            <person name="Litt A."/>
        </authorList>
    </citation>
    <scope>NUCLEOTIDE SEQUENCE [LARGE SCALE GENOMIC DNA]</scope>
    <source>
        <strain evidence="1">AR-01</strain>
    </source>
</reference>
<proteinExistence type="predicted"/>
<keyword evidence="2" id="KW-1185">Reference proteome</keyword>
<feature type="non-terminal residue" evidence="1">
    <location>
        <position position="91"/>
    </location>
</feature>
<protein>
    <submittedName>
        <fullName evidence="1">Uncharacterized protein</fullName>
    </submittedName>
</protein>
<accession>A0ABS8S442</accession>
<dbReference type="EMBL" id="JACEIK010000240">
    <property type="protein sequence ID" value="MCD7453101.1"/>
    <property type="molecule type" value="Genomic_DNA"/>
</dbReference>
<feature type="non-terminal residue" evidence="1">
    <location>
        <position position="1"/>
    </location>
</feature>